<evidence type="ECO:0000256" key="5">
    <source>
        <dbReference type="ARBA" id="ARBA00023157"/>
    </source>
</evidence>
<comment type="similarity">
    <text evidence="1 7">Belongs to the thioredoxin family.</text>
</comment>
<dbReference type="PANTHER" id="PTHR45663:SF11">
    <property type="entry name" value="GEO12009P1"/>
    <property type="match status" value="1"/>
</dbReference>
<dbReference type="PRINTS" id="PR00421">
    <property type="entry name" value="THIOREDOXIN"/>
</dbReference>
<dbReference type="RefSeq" id="WP_187534153.1">
    <property type="nucleotide sequence ID" value="NZ_CBCSHU010000019.1"/>
</dbReference>
<keyword evidence="4" id="KW-0249">Electron transport</keyword>
<accession>A0A7G9RZL0</accession>
<dbReference type="KEGG" id="eio:H9L01_01315"/>
<reference evidence="10 11" key="1">
    <citation type="submission" date="2020-08" db="EMBL/GenBank/DDBJ databases">
        <title>Genome sequence of Erysipelothrix inopinata DSM 15511T.</title>
        <authorList>
            <person name="Hyun D.-W."/>
            <person name="Bae J.-W."/>
        </authorList>
    </citation>
    <scope>NUCLEOTIDE SEQUENCE [LARGE SCALE GENOMIC DNA]</scope>
    <source>
        <strain evidence="10 11">DSM 15511</strain>
    </source>
</reference>
<dbReference type="SUPFAM" id="SSF52833">
    <property type="entry name" value="Thioredoxin-like"/>
    <property type="match status" value="1"/>
</dbReference>
<dbReference type="EMBL" id="CP060715">
    <property type="protein sequence ID" value="QNN61035.1"/>
    <property type="molecule type" value="Genomic_DNA"/>
</dbReference>
<dbReference type="PIRSF" id="PIRSF000077">
    <property type="entry name" value="Thioredoxin"/>
    <property type="match status" value="1"/>
</dbReference>
<dbReference type="GO" id="GO:0015035">
    <property type="term" value="F:protein-disulfide reductase activity"/>
    <property type="evidence" value="ECO:0007669"/>
    <property type="project" value="InterPro"/>
</dbReference>
<dbReference type="CDD" id="cd02947">
    <property type="entry name" value="TRX_family"/>
    <property type="match status" value="1"/>
</dbReference>
<evidence type="ECO:0000313" key="10">
    <source>
        <dbReference type="EMBL" id="QNN61035.1"/>
    </source>
</evidence>
<dbReference type="InterPro" id="IPR005746">
    <property type="entry name" value="Thioredoxin"/>
</dbReference>
<evidence type="ECO:0000313" key="11">
    <source>
        <dbReference type="Proteomes" id="UP000515928"/>
    </source>
</evidence>
<dbReference type="Pfam" id="PF00085">
    <property type="entry name" value="Thioredoxin"/>
    <property type="match status" value="1"/>
</dbReference>
<dbReference type="GO" id="GO:0005829">
    <property type="term" value="C:cytosol"/>
    <property type="evidence" value="ECO:0007669"/>
    <property type="project" value="TreeGrafter"/>
</dbReference>
<keyword evidence="11" id="KW-1185">Reference proteome</keyword>
<evidence type="ECO:0000256" key="1">
    <source>
        <dbReference type="ARBA" id="ARBA00008987"/>
    </source>
</evidence>
<evidence type="ECO:0000259" key="9">
    <source>
        <dbReference type="PROSITE" id="PS51352"/>
    </source>
</evidence>
<dbReference type="AlphaFoldDB" id="A0A7G9RZL0"/>
<dbReference type="PROSITE" id="PS51352">
    <property type="entry name" value="THIOREDOXIN_2"/>
    <property type="match status" value="1"/>
</dbReference>
<name>A0A7G9RZL0_9FIRM</name>
<dbReference type="InterPro" id="IPR017937">
    <property type="entry name" value="Thioredoxin_CS"/>
</dbReference>
<feature type="disulfide bond" description="Redox-active" evidence="8">
    <location>
        <begin position="27"/>
        <end position="30"/>
    </location>
</feature>
<gene>
    <name evidence="10" type="ORF">H9L01_01315</name>
</gene>
<keyword evidence="3" id="KW-0813">Transport</keyword>
<feature type="domain" description="Thioredoxin" evidence="9">
    <location>
        <begin position="1"/>
        <end position="104"/>
    </location>
</feature>
<organism evidence="10 11">
    <name type="scientific">Erysipelothrix inopinata</name>
    <dbReference type="NCBI Taxonomy" id="225084"/>
    <lineage>
        <taxon>Bacteria</taxon>
        <taxon>Bacillati</taxon>
        <taxon>Bacillota</taxon>
        <taxon>Erysipelotrichia</taxon>
        <taxon>Erysipelotrichales</taxon>
        <taxon>Erysipelotrichaceae</taxon>
        <taxon>Erysipelothrix</taxon>
    </lineage>
</organism>
<evidence type="ECO:0000256" key="7">
    <source>
        <dbReference type="PIRNR" id="PIRNR000077"/>
    </source>
</evidence>
<evidence type="ECO:0000256" key="2">
    <source>
        <dbReference type="ARBA" id="ARBA00020570"/>
    </source>
</evidence>
<evidence type="ECO:0000256" key="4">
    <source>
        <dbReference type="ARBA" id="ARBA00022982"/>
    </source>
</evidence>
<dbReference type="PROSITE" id="PS00194">
    <property type="entry name" value="THIOREDOXIN_1"/>
    <property type="match status" value="1"/>
</dbReference>
<keyword evidence="5 8" id="KW-1015">Disulfide bond</keyword>
<evidence type="ECO:0000256" key="3">
    <source>
        <dbReference type="ARBA" id="ARBA00022448"/>
    </source>
</evidence>
<protein>
    <recommendedName>
        <fullName evidence="2 7">Thioredoxin</fullName>
    </recommendedName>
</protein>
<proteinExistence type="inferred from homology"/>
<dbReference type="GO" id="GO:0045454">
    <property type="term" value="P:cell redox homeostasis"/>
    <property type="evidence" value="ECO:0007669"/>
    <property type="project" value="TreeGrafter"/>
</dbReference>
<dbReference type="InterPro" id="IPR013766">
    <property type="entry name" value="Thioredoxin_domain"/>
</dbReference>
<dbReference type="PANTHER" id="PTHR45663">
    <property type="entry name" value="GEO12009P1"/>
    <property type="match status" value="1"/>
</dbReference>
<evidence type="ECO:0000256" key="8">
    <source>
        <dbReference type="PIRSR" id="PIRSR000077-4"/>
    </source>
</evidence>
<dbReference type="Proteomes" id="UP000515928">
    <property type="component" value="Chromosome"/>
</dbReference>
<dbReference type="Gene3D" id="3.40.30.10">
    <property type="entry name" value="Glutaredoxin"/>
    <property type="match status" value="1"/>
</dbReference>
<sequence>MIKDIKNNVICNEDTEYTILQFWAPWCGPCRMMKPVVEELSEDSNFGNVSFQRVNVDENPLLSNYHHVQSIPTLLVLKGDTLVETLVGFKPKNKLMEELNRVLI</sequence>
<dbReference type="InterPro" id="IPR036249">
    <property type="entry name" value="Thioredoxin-like_sf"/>
</dbReference>
<keyword evidence="6 8" id="KW-0676">Redox-active center</keyword>
<evidence type="ECO:0000256" key="6">
    <source>
        <dbReference type="ARBA" id="ARBA00023284"/>
    </source>
</evidence>